<evidence type="ECO:0000313" key="7">
    <source>
        <dbReference type="EMBL" id="MPL59780.1"/>
    </source>
</evidence>
<evidence type="ECO:0000259" key="6">
    <source>
        <dbReference type="PROSITE" id="PS51352"/>
    </source>
</evidence>
<comment type="caution">
    <text evidence="7">The sequence shown here is derived from an EMBL/GenBank/DDBJ whole genome shotgun (WGS) entry which is preliminary data.</text>
</comment>
<keyword evidence="4" id="KW-1015">Disulfide bond</keyword>
<dbReference type="CDD" id="cd03014">
    <property type="entry name" value="PRX_Atyp2cys"/>
    <property type="match status" value="1"/>
</dbReference>
<accession>A0A644SYL6</accession>
<evidence type="ECO:0000256" key="1">
    <source>
        <dbReference type="ARBA" id="ARBA00022559"/>
    </source>
</evidence>
<dbReference type="InterPro" id="IPR036249">
    <property type="entry name" value="Thioredoxin-like_sf"/>
</dbReference>
<keyword evidence="5" id="KW-0676">Redox-active center</keyword>
<dbReference type="NCBIfam" id="NF001808">
    <property type="entry name" value="PRK00522.1"/>
    <property type="match status" value="1"/>
</dbReference>
<dbReference type="InterPro" id="IPR050455">
    <property type="entry name" value="Tpx_Peroxidase_subfamily"/>
</dbReference>
<name>A0A644SYL6_9ZZZZ</name>
<dbReference type="PANTHER" id="PTHR43110">
    <property type="entry name" value="THIOL PEROXIDASE"/>
    <property type="match status" value="1"/>
</dbReference>
<dbReference type="GO" id="GO:0008379">
    <property type="term" value="F:thioredoxin peroxidase activity"/>
    <property type="evidence" value="ECO:0007669"/>
    <property type="project" value="InterPro"/>
</dbReference>
<evidence type="ECO:0000256" key="3">
    <source>
        <dbReference type="ARBA" id="ARBA00023002"/>
    </source>
</evidence>
<dbReference type="InterPro" id="IPR013740">
    <property type="entry name" value="Redoxin"/>
</dbReference>
<keyword evidence="2" id="KW-0049">Antioxidant</keyword>
<evidence type="ECO:0000256" key="5">
    <source>
        <dbReference type="ARBA" id="ARBA00023284"/>
    </source>
</evidence>
<reference evidence="7" key="1">
    <citation type="submission" date="2019-08" db="EMBL/GenBank/DDBJ databases">
        <authorList>
            <person name="Kucharzyk K."/>
            <person name="Murdoch R.W."/>
            <person name="Higgins S."/>
            <person name="Loffler F."/>
        </authorList>
    </citation>
    <scope>NUCLEOTIDE SEQUENCE</scope>
</reference>
<dbReference type="HAMAP" id="MF_00269">
    <property type="entry name" value="Tpx"/>
    <property type="match status" value="1"/>
</dbReference>
<dbReference type="SUPFAM" id="SSF52833">
    <property type="entry name" value="Thioredoxin-like"/>
    <property type="match status" value="1"/>
</dbReference>
<feature type="domain" description="Thioredoxin" evidence="6">
    <location>
        <begin position="18"/>
        <end position="169"/>
    </location>
</feature>
<dbReference type="AlphaFoldDB" id="A0A644SYL6"/>
<dbReference type="PANTHER" id="PTHR43110:SF1">
    <property type="entry name" value="THIOL PEROXIDASE"/>
    <property type="match status" value="1"/>
</dbReference>
<dbReference type="PROSITE" id="PS01265">
    <property type="entry name" value="TPX"/>
    <property type="match status" value="1"/>
</dbReference>
<organism evidence="7">
    <name type="scientific">bioreactor metagenome</name>
    <dbReference type="NCBI Taxonomy" id="1076179"/>
    <lineage>
        <taxon>unclassified sequences</taxon>
        <taxon>metagenomes</taxon>
        <taxon>ecological metagenomes</taxon>
    </lineage>
</organism>
<dbReference type="PROSITE" id="PS51352">
    <property type="entry name" value="THIOREDOXIN_2"/>
    <property type="match status" value="1"/>
</dbReference>
<dbReference type="EC" id="1.11.1.15" evidence="7"/>
<dbReference type="InterPro" id="IPR018219">
    <property type="entry name" value="Tpx_CS"/>
</dbReference>
<dbReference type="InterPro" id="IPR002065">
    <property type="entry name" value="TPX"/>
</dbReference>
<protein>
    <submittedName>
        <fullName evidence="7">Thiol peroxidase</fullName>
        <ecNumber evidence="7">1.11.1.15</ecNumber>
    </submittedName>
</protein>
<evidence type="ECO:0000256" key="2">
    <source>
        <dbReference type="ARBA" id="ARBA00022862"/>
    </source>
</evidence>
<dbReference type="Gene3D" id="3.40.30.10">
    <property type="entry name" value="Glutaredoxin"/>
    <property type="match status" value="1"/>
</dbReference>
<dbReference type="EMBL" id="VSSQ01000010">
    <property type="protein sequence ID" value="MPL59780.1"/>
    <property type="molecule type" value="Genomic_DNA"/>
</dbReference>
<dbReference type="InterPro" id="IPR013766">
    <property type="entry name" value="Thioredoxin_domain"/>
</dbReference>
<keyword evidence="3 7" id="KW-0560">Oxidoreductase</keyword>
<gene>
    <name evidence="7" type="primary">tpx_3</name>
    <name evidence="7" type="ORF">SDC9_05335</name>
</gene>
<sequence length="169" mass="17794">MATITFKGNPVSTIGSLPAVGSVAPDFSLTRDDLSDTGLVQFAGKVKILNIVPSLDTGVCAASARAFNKAAENLGSVVVLTISRDLPFAQKRFCEAEGIKAVVPLSELRNREFGKKYGVEMTSGPLAGLLSRAVVVLNRDNKVVYTQQVPEIAQEPDYAAALAAARSAL</sequence>
<keyword evidence="1 7" id="KW-0575">Peroxidase</keyword>
<proteinExistence type="inferred from homology"/>
<dbReference type="Pfam" id="PF08534">
    <property type="entry name" value="Redoxin"/>
    <property type="match status" value="1"/>
</dbReference>
<evidence type="ECO:0000256" key="4">
    <source>
        <dbReference type="ARBA" id="ARBA00023157"/>
    </source>
</evidence>